<name>A0AA87MTS7_9LEPT</name>
<dbReference type="Proteomes" id="UP000001343">
    <property type="component" value="Unassembled WGS sequence"/>
</dbReference>
<protein>
    <submittedName>
        <fullName evidence="1">Uncharacterized protein</fullName>
    </submittedName>
</protein>
<accession>A0AA87MTS7</accession>
<gene>
    <name evidence="1" type="ORF">LEP1GSC125_2417</name>
</gene>
<dbReference type="EMBL" id="AKWM02000013">
    <property type="protein sequence ID" value="EKS01637.1"/>
    <property type="molecule type" value="Genomic_DNA"/>
</dbReference>
<dbReference type="AlphaFoldDB" id="A0AA87MTS7"/>
<comment type="caution">
    <text evidence="1">The sequence shown here is derived from an EMBL/GenBank/DDBJ whole genome shotgun (WGS) entry which is preliminary data.</text>
</comment>
<organism evidence="1 2">
    <name type="scientific">Leptospira mayottensis 200901122</name>
    <dbReference type="NCBI Taxonomy" id="1193010"/>
    <lineage>
        <taxon>Bacteria</taxon>
        <taxon>Pseudomonadati</taxon>
        <taxon>Spirochaetota</taxon>
        <taxon>Spirochaetia</taxon>
        <taxon>Leptospirales</taxon>
        <taxon>Leptospiraceae</taxon>
        <taxon>Leptospira</taxon>
    </lineage>
</organism>
<reference evidence="1 2" key="1">
    <citation type="journal article" date="2014" name="Int. J. Syst. Evol. Microbiol.">
        <title>Leptospira mayottensis sp. nov., a pathogenic species of the genus Leptospira isolated from humans.</title>
        <authorList>
            <person name="Bourhy P."/>
            <person name="Collet L."/>
            <person name="Brisse S."/>
            <person name="Picardeau M."/>
        </authorList>
    </citation>
    <scope>NUCLEOTIDE SEQUENCE [LARGE SCALE GENOMIC DNA]</scope>
    <source>
        <strain evidence="1 2">200901122</strain>
    </source>
</reference>
<sequence>MGSFGFVRYDTFRDRILMKLSADFLRGNLRLLLGRESEFQGSNLLGLTLNRNIKGLVLDIFPGGGWISIEGQRLKAFSESATLLAGERLTLVAQLGKKGVELHILERELKGKGDFPHKLESIEMGVQELSEKIIGSSANDVSLETSLFKVLKSYYPFLEWARELPYFRWEFSGGNAEGTYDPQKEFKKFLFRIQTKNTGRTTVLFLWKENSGEDLQINATFDNLKIYLHACQNKEKFKKVLNELSVSIQGYNLAYKPSLARKEWNV</sequence>
<evidence type="ECO:0000313" key="2">
    <source>
        <dbReference type="Proteomes" id="UP000001343"/>
    </source>
</evidence>
<proteinExistence type="predicted"/>
<evidence type="ECO:0000313" key="1">
    <source>
        <dbReference type="EMBL" id="EKS01637.1"/>
    </source>
</evidence>